<evidence type="ECO:0000313" key="4">
    <source>
        <dbReference type="Proteomes" id="UP001596989"/>
    </source>
</evidence>
<gene>
    <name evidence="3" type="ORF">ACFQ2I_02295</name>
</gene>
<dbReference type="RefSeq" id="WP_377561869.1">
    <property type="nucleotide sequence ID" value="NZ_JBHTJZ010000004.1"/>
</dbReference>
<dbReference type="InterPro" id="IPR028098">
    <property type="entry name" value="Glyco_trans_4-like_N"/>
</dbReference>
<dbReference type="EC" id="2.4.-.-" evidence="3"/>
<feature type="domain" description="Glycosyl transferase family 1" evidence="1">
    <location>
        <begin position="178"/>
        <end position="342"/>
    </location>
</feature>
<dbReference type="CDD" id="cd03801">
    <property type="entry name" value="GT4_PimA-like"/>
    <property type="match status" value="1"/>
</dbReference>
<accession>A0ABW3HL52</accession>
<protein>
    <submittedName>
        <fullName evidence="3">Glycosyltransferase family 4 protein</fullName>
        <ecNumber evidence="3">2.4.-.-</ecNumber>
    </submittedName>
</protein>
<keyword evidence="3" id="KW-0328">Glycosyltransferase</keyword>
<dbReference type="EMBL" id="JBHTJZ010000004">
    <property type="protein sequence ID" value="MFD0958215.1"/>
    <property type="molecule type" value="Genomic_DNA"/>
</dbReference>
<keyword evidence="3" id="KW-0808">Transferase</keyword>
<organism evidence="3 4">
    <name type="scientific">Paenibacillus chungangensis</name>
    <dbReference type="NCBI Taxonomy" id="696535"/>
    <lineage>
        <taxon>Bacteria</taxon>
        <taxon>Bacillati</taxon>
        <taxon>Bacillota</taxon>
        <taxon>Bacilli</taxon>
        <taxon>Bacillales</taxon>
        <taxon>Paenibacillaceae</taxon>
        <taxon>Paenibacillus</taxon>
    </lineage>
</organism>
<dbReference type="Proteomes" id="UP001596989">
    <property type="component" value="Unassembled WGS sequence"/>
</dbReference>
<dbReference type="Pfam" id="PF13439">
    <property type="entry name" value="Glyco_transf_4"/>
    <property type="match status" value="1"/>
</dbReference>
<keyword evidence="4" id="KW-1185">Reference proteome</keyword>
<sequence length="383" mass="43809">MRKIRNRKINVMFVTHADKKGGAEQSLIHLINYLNTAQYRIFLICPGEASYLPEIRAEYEHIPMRLESVKRRLGLDYVATVWRIRELVRKNRIDIVHANGWRAPWYAAPLKFFARCKLVWHHRDCMQQRMYDQVLPRFMDRVICISQFVADSIQGVNKTVIYNGIDPKLALTPKSRKFKEDGKLVVGIFGRIVEWKRYHLVIDAVHLLAQSGKLDWKLLIVGDVSVDGSEAYYSDLIQRAIDYGLEHHVEFYGYSSKPIELMKACDLTINFSSNEPFGRVIIESMLAETPVIVADSGGAPEIIRRTQGGIVVKDGDVEALSQAINSFDDGAFDSEEMGNRGYRSVMKEFHMNPIARQVEDTYCSLLEQPVASEKPDAVRRAAQ</sequence>
<proteinExistence type="predicted"/>
<dbReference type="Pfam" id="PF00534">
    <property type="entry name" value="Glycos_transf_1"/>
    <property type="match status" value="1"/>
</dbReference>
<dbReference type="SUPFAM" id="SSF53756">
    <property type="entry name" value="UDP-Glycosyltransferase/glycogen phosphorylase"/>
    <property type="match status" value="1"/>
</dbReference>
<dbReference type="GO" id="GO:0016757">
    <property type="term" value="F:glycosyltransferase activity"/>
    <property type="evidence" value="ECO:0007669"/>
    <property type="project" value="UniProtKB-KW"/>
</dbReference>
<reference evidence="4" key="1">
    <citation type="journal article" date="2019" name="Int. J. Syst. Evol. Microbiol.">
        <title>The Global Catalogue of Microorganisms (GCM) 10K type strain sequencing project: providing services to taxonomists for standard genome sequencing and annotation.</title>
        <authorList>
            <consortium name="The Broad Institute Genomics Platform"/>
            <consortium name="The Broad Institute Genome Sequencing Center for Infectious Disease"/>
            <person name="Wu L."/>
            <person name="Ma J."/>
        </authorList>
    </citation>
    <scope>NUCLEOTIDE SEQUENCE [LARGE SCALE GENOMIC DNA]</scope>
    <source>
        <strain evidence="4">CCUG 59129</strain>
    </source>
</reference>
<dbReference type="InterPro" id="IPR001296">
    <property type="entry name" value="Glyco_trans_1"/>
</dbReference>
<comment type="caution">
    <text evidence="3">The sequence shown here is derived from an EMBL/GenBank/DDBJ whole genome shotgun (WGS) entry which is preliminary data.</text>
</comment>
<evidence type="ECO:0000259" key="2">
    <source>
        <dbReference type="Pfam" id="PF13439"/>
    </source>
</evidence>
<name>A0ABW3HL52_9BACL</name>
<dbReference type="PANTHER" id="PTHR12526">
    <property type="entry name" value="GLYCOSYLTRANSFERASE"/>
    <property type="match status" value="1"/>
</dbReference>
<evidence type="ECO:0000313" key="3">
    <source>
        <dbReference type="EMBL" id="MFD0958215.1"/>
    </source>
</evidence>
<dbReference type="PANTHER" id="PTHR12526:SF630">
    <property type="entry name" value="GLYCOSYLTRANSFERASE"/>
    <property type="match status" value="1"/>
</dbReference>
<evidence type="ECO:0000259" key="1">
    <source>
        <dbReference type="Pfam" id="PF00534"/>
    </source>
</evidence>
<feature type="domain" description="Glycosyltransferase subfamily 4-like N-terminal" evidence="2">
    <location>
        <begin position="21"/>
        <end position="168"/>
    </location>
</feature>
<dbReference type="Gene3D" id="3.40.50.2000">
    <property type="entry name" value="Glycogen Phosphorylase B"/>
    <property type="match status" value="2"/>
</dbReference>